<dbReference type="Proteomes" id="UP000004016">
    <property type="component" value="Unassembled WGS sequence"/>
</dbReference>
<reference evidence="1 2" key="2">
    <citation type="submission" date="2007-04" db="EMBL/GenBank/DDBJ databases">
        <title>Draft genome sequence of Dorea longicatena (DSM 13814).</title>
        <authorList>
            <person name="Sudarsanam P."/>
            <person name="Ley R."/>
            <person name="Guruge J."/>
            <person name="Turnbaugh P.J."/>
            <person name="Mahowald M."/>
            <person name="Liep D."/>
            <person name="Gordon J."/>
        </authorList>
    </citation>
    <scope>NUCLEOTIDE SEQUENCE [LARGE SCALE GENOMIC DNA]</scope>
    <source>
        <strain evidence="1 2">DSM 13814</strain>
    </source>
</reference>
<dbReference type="AlphaFoldDB" id="A6BJS5"/>
<organism evidence="1 2">
    <name type="scientific">Dorea longicatena DSM 13814</name>
    <dbReference type="NCBI Taxonomy" id="411462"/>
    <lineage>
        <taxon>Bacteria</taxon>
        <taxon>Bacillati</taxon>
        <taxon>Bacillota</taxon>
        <taxon>Clostridia</taxon>
        <taxon>Lachnospirales</taxon>
        <taxon>Lachnospiraceae</taxon>
        <taxon>Dorea</taxon>
    </lineage>
</organism>
<gene>
    <name evidence="1" type="ORF">DORLON_02570</name>
</gene>
<evidence type="ECO:0000313" key="2">
    <source>
        <dbReference type="Proteomes" id="UP000004016"/>
    </source>
</evidence>
<name>A6BJS5_9FIRM</name>
<comment type="caution">
    <text evidence="1">The sequence shown here is derived from an EMBL/GenBank/DDBJ whole genome shotgun (WGS) entry which is preliminary data.</text>
</comment>
<accession>A6BJS5</accession>
<dbReference type="EMBL" id="AAXB02000018">
    <property type="protein sequence ID" value="EDM62010.1"/>
    <property type="molecule type" value="Genomic_DNA"/>
</dbReference>
<evidence type="ECO:0000313" key="1">
    <source>
        <dbReference type="EMBL" id="EDM62010.1"/>
    </source>
</evidence>
<proteinExistence type="predicted"/>
<sequence length="53" mass="6009">MKNNKKTKYSENNICMIAGNDVTGVIIKGRTLSHVMTDFREIFICKVRSNMSA</sequence>
<dbReference type="HOGENOM" id="CLU_3061003_0_0_9"/>
<reference evidence="1 2" key="1">
    <citation type="submission" date="2007-03" db="EMBL/GenBank/DDBJ databases">
        <authorList>
            <person name="Fulton L."/>
            <person name="Clifton S."/>
            <person name="Fulton B."/>
            <person name="Xu J."/>
            <person name="Minx P."/>
            <person name="Pepin K.H."/>
            <person name="Johnson M."/>
            <person name="Thiruvilangam P."/>
            <person name="Bhonagiri V."/>
            <person name="Nash W.E."/>
            <person name="Mardis E.R."/>
            <person name="Wilson R.K."/>
        </authorList>
    </citation>
    <scope>NUCLEOTIDE SEQUENCE [LARGE SCALE GENOMIC DNA]</scope>
    <source>
        <strain evidence="1 2">DSM 13814</strain>
    </source>
</reference>
<protein>
    <submittedName>
        <fullName evidence="1">Uncharacterized protein</fullName>
    </submittedName>
</protein>